<evidence type="ECO:0000313" key="2">
    <source>
        <dbReference type="Proteomes" id="UP000011115"/>
    </source>
</evidence>
<dbReference type="PANTHER" id="PTHR33180:SF31">
    <property type="entry name" value="POLYPROTEIN PROTEIN"/>
    <property type="match status" value="1"/>
</dbReference>
<evidence type="ECO:0000313" key="1">
    <source>
        <dbReference type="EnsemblPlants" id="PGSC0003DMT400094733"/>
    </source>
</evidence>
<protein>
    <submittedName>
        <fullName evidence="1">Uncharacterized protein</fullName>
    </submittedName>
</protein>
<dbReference type="Proteomes" id="UP000011115">
    <property type="component" value="Unassembled WGS sequence"/>
</dbReference>
<sequence length="175" mass="19699">MIIEEIWLSIDGVIDRYPEIVECLEYHKFQIFTKPRDSYIPSCVRENYNAYSALVPQWKNPVSSFKAVYYVVVRGRKVACDNEAINTALEPITQVLIQMGQLAQSAECQAAYIESSIPGMIQAALDDAVKFRLKCGECLEIAFGELIVPFNESPNKLAIPMKIAVWTFTLTEGPV</sequence>
<dbReference type="PaxDb" id="4113-PGSC0003DMT400094733"/>
<organism evidence="1 2">
    <name type="scientific">Solanum tuberosum</name>
    <name type="common">Potato</name>
    <dbReference type="NCBI Taxonomy" id="4113"/>
    <lineage>
        <taxon>Eukaryota</taxon>
        <taxon>Viridiplantae</taxon>
        <taxon>Streptophyta</taxon>
        <taxon>Embryophyta</taxon>
        <taxon>Tracheophyta</taxon>
        <taxon>Spermatophyta</taxon>
        <taxon>Magnoliopsida</taxon>
        <taxon>eudicotyledons</taxon>
        <taxon>Gunneridae</taxon>
        <taxon>Pentapetalae</taxon>
        <taxon>asterids</taxon>
        <taxon>lamiids</taxon>
        <taxon>Solanales</taxon>
        <taxon>Solanaceae</taxon>
        <taxon>Solanoideae</taxon>
        <taxon>Solaneae</taxon>
        <taxon>Solanum</taxon>
    </lineage>
</organism>
<dbReference type="PANTHER" id="PTHR33180">
    <property type="entry name" value="PHOTOSYSTEM II CP43 REACTION CENTER PROTEIN"/>
    <property type="match status" value="1"/>
</dbReference>
<dbReference type="Gramene" id="PGSC0003DMT400094733">
    <property type="protein sequence ID" value="PGSC0003DMT400094733"/>
    <property type="gene ID" value="PGSC0003DMG400044304"/>
</dbReference>
<keyword evidence="2" id="KW-1185">Reference proteome</keyword>
<proteinExistence type="predicted"/>
<name>M1DUS0_SOLTU</name>
<reference evidence="1" key="2">
    <citation type="submission" date="2015-06" db="UniProtKB">
        <authorList>
            <consortium name="EnsemblPlants"/>
        </authorList>
    </citation>
    <scope>IDENTIFICATION</scope>
    <source>
        <strain evidence="1">DM1-3 516 R44</strain>
    </source>
</reference>
<reference evidence="2" key="1">
    <citation type="journal article" date="2011" name="Nature">
        <title>Genome sequence and analysis of the tuber crop potato.</title>
        <authorList>
            <consortium name="The Potato Genome Sequencing Consortium"/>
        </authorList>
    </citation>
    <scope>NUCLEOTIDE SEQUENCE [LARGE SCALE GENOMIC DNA]</scope>
    <source>
        <strain evidence="2">cv. DM1-3 516 R44</strain>
    </source>
</reference>
<dbReference type="InParanoid" id="M1DUS0"/>
<dbReference type="EnsemblPlants" id="PGSC0003DMT400094733">
    <property type="protein sequence ID" value="PGSC0003DMT400094733"/>
    <property type="gene ID" value="PGSC0003DMG400044304"/>
</dbReference>
<dbReference type="AlphaFoldDB" id="M1DUS0"/>
<dbReference type="HOGENOM" id="CLU_1535174_0_0_1"/>
<accession>M1DUS0</accession>